<evidence type="ECO:0000313" key="2">
    <source>
        <dbReference type="EMBL" id="TQJ01591.1"/>
    </source>
</evidence>
<proteinExistence type="predicted"/>
<evidence type="ECO:0000313" key="3">
    <source>
        <dbReference type="Proteomes" id="UP000320876"/>
    </source>
</evidence>
<protein>
    <recommendedName>
        <fullName evidence="4">Type III secretion system (T3SS) SseB-like protein</fullName>
    </recommendedName>
</protein>
<sequence>MSGGAEEQGRHGRRPRTVDPDEVPRQAPDGLYLLTTPTGHGGVIELWTLRDGTSAVMGYSSIGRLMVACGSGQPFRHMAADEVESACESIGAKVVVVDTVPPGGQRYPEVDSRDQPDLPLLDAEDPDQPVVYVPSRPYRAGQRDAVLELQPHEGRLTLLAYTSRELLEEGCGPYQAWVSIPSHLLEEAAWRVGAEAVLFNPVLSEESRHTAPVLDWTRRDNNR</sequence>
<evidence type="ECO:0000256" key="1">
    <source>
        <dbReference type="SAM" id="MobiDB-lite"/>
    </source>
</evidence>
<dbReference type="NCBIfam" id="NF042914">
    <property type="entry name" value="SAV915_dom"/>
    <property type="match status" value="2"/>
</dbReference>
<gene>
    <name evidence="2" type="ORF">FB471_1284</name>
</gene>
<feature type="region of interest" description="Disordered" evidence="1">
    <location>
        <begin position="1"/>
        <end position="31"/>
    </location>
</feature>
<reference evidence="2 3" key="1">
    <citation type="submission" date="2019-06" db="EMBL/GenBank/DDBJ databases">
        <title>Sequencing the genomes of 1000 actinobacteria strains.</title>
        <authorList>
            <person name="Klenk H.-P."/>
        </authorList>
    </citation>
    <scope>NUCLEOTIDE SEQUENCE [LARGE SCALE GENOMIC DNA]</scope>
    <source>
        <strain evidence="2 3">DSM 45679</strain>
    </source>
</reference>
<dbReference type="AlphaFoldDB" id="A0A542DET5"/>
<comment type="caution">
    <text evidence="2">The sequence shown here is derived from an EMBL/GenBank/DDBJ whole genome shotgun (WGS) entry which is preliminary data.</text>
</comment>
<accession>A0A542DET5</accession>
<evidence type="ECO:0008006" key="4">
    <source>
        <dbReference type="Google" id="ProtNLM"/>
    </source>
</evidence>
<dbReference type="InterPro" id="IPR049975">
    <property type="entry name" value="SAV_915-like_dom"/>
</dbReference>
<keyword evidence="3" id="KW-1185">Reference proteome</keyword>
<dbReference type="EMBL" id="VFML01000001">
    <property type="protein sequence ID" value="TQJ01591.1"/>
    <property type="molecule type" value="Genomic_DNA"/>
</dbReference>
<name>A0A542DET5_AMYCI</name>
<feature type="region of interest" description="Disordered" evidence="1">
    <location>
        <begin position="101"/>
        <end position="126"/>
    </location>
</feature>
<organism evidence="2 3">
    <name type="scientific">Amycolatopsis cihanbeyliensis</name>
    <dbReference type="NCBI Taxonomy" id="1128664"/>
    <lineage>
        <taxon>Bacteria</taxon>
        <taxon>Bacillati</taxon>
        <taxon>Actinomycetota</taxon>
        <taxon>Actinomycetes</taxon>
        <taxon>Pseudonocardiales</taxon>
        <taxon>Pseudonocardiaceae</taxon>
        <taxon>Amycolatopsis</taxon>
    </lineage>
</organism>
<dbReference type="Proteomes" id="UP000320876">
    <property type="component" value="Unassembled WGS sequence"/>
</dbReference>